<dbReference type="OrthoDB" id="6350427at2"/>
<feature type="domain" description="Tc1-like transposase DDE" evidence="1">
    <location>
        <begin position="182"/>
        <end position="329"/>
    </location>
</feature>
<dbReference type="Gene3D" id="3.30.420.10">
    <property type="entry name" value="Ribonuclease H-like superfamily/Ribonuclease H"/>
    <property type="match status" value="1"/>
</dbReference>
<dbReference type="NCBIfam" id="NF033545">
    <property type="entry name" value="transpos_IS630"/>
    <property type="match status" value="1"/>
</dbReference>
<evidence type="ECO:0000313" key="2">
    <source>
        <dbReference type="EMBL" id="RJY12963.1"/>
    </source>
</evidence>
<gene>
    <name evidence="2" type="ORF">D5R81_12190</name>
</gene>
<dbReference type="GO" id="GO:0003676">
    <property type="term" value="F:nucleic acid binding"/>
    <property type="evidence" value="ECO:0007669"/>
    <property type="project" value="InterPro"/>
</dbReference>
<dbReference type="EMBL" id="QYYH01000072">
    <property type="protein sequence ID" value="RJY12963.1"/>
    <property type="molecule type" value="Genomic_DNA"/>
</dbReference>
<comment type="caution">
    <text evidence="2">The sequence shown here is derived from an EMBL/GenBank/DDBJ whole genome shotgun (WGS) entry which is preliminary data.</text>
</comment>
<dbReference type="RefSeq" id="WP_121853913.1">
    <property type="nucleotide sequence ID" value="NZ_CP037952.1"/>
</dbReference>
<keyword evidence="3" id="KW-1185">Reference proteome</keyword>
<dbReference type="Pfam" id="PF13565">
    <property type="entry name" value="HTH_32"/>
    <property type="match status" value="1"/>
</dbReference>
<protein>
    <submittedName>
        <fullName evidence="2">IS630 family transposase</fullName>
    </submittedName>
</protein>
<dbReference type="AlphaFoldDB" id="A0A3A6TLF2"/>
<dbReference type="InterPro" id="IPR047655">
    <property type="entry name" value="Transpos_IS630-like"/>
</dbReference>
<dbReference type="Proteomes" id="UP000273022">
    <property type="component" value="Unassembled WGS sequence"/>
</dbReference>
<dbReference type="InterPro" id="IPR038717">
    <property type="entry name" value="Tc1-like_DDE_dom"/>
</dbReference>
<reference evidence="2 3" key="1">
    <citation type="submission" date="2018-09" db="EMBL/GenBank/DDBJ databases">
        <title>Phylogeny of the Shewanellaceae, and recommendation for two new genera, Pseudoshewanella and Parashewanella.</title>
        <authorList>
            <person name="Wang G."/>
        </authorList>
    </citation>
    <scope>NUCLEOTIDE SEQUENCE [LARGE SCALE GENOMIC DNA]</scope>
    <source>
        <strain evidence="2 3">KCTC 22492</strain>
    </source>
</reference>
<sequence>MNIKYLVELSNEEESSLVDLIAKGKTSARKLKRANILLMSNNRMSQDKEISSALNVGTATIYRTKKQFVEEGLEAALNEGARSGMPRCLDGKQEALLIALACSKPPEELCRWTLSLITEKLVALTELDAVSTETVRRRFKENDLKPWQKKMWCVGNMNANYIAQMEHILDVYARPENSAEPIVNFDEAMKQLVSDIAPPSPVKSGQPARIDYEYKRISVANIFMFFDRHRGWRKAKATQSKTAVDFAQCMKELVDEHYPDARKIHVVMDNYTTHTAGSLYKAFKPEEALRILNKLEFHFTPKHASWLNMVEIEIGNMNQQCLDRRIESWEILHKELAAWEKRRNDAQASINWMFNVDGAREKFTKAYASLNQS</sequence>
<accession>A0A3A6TLF2</accession>
<proteinExistence type="predicted"/>
<dbReference type="InterPro" id="IPR036397">
    <property type="entry name" value="RNaseH_sf"/>
</dbReference>
<name>A0A3A6TLF2_9GAMM</name>
<dbReference type="SUPFAM" id="SSF46689">
    <property type="entry name" value="Homeodomain-like"/>
    <property type="match status" value="1"/>
</dbReference>
<evidence type="ECO:0000259" key="1">
    <source>
        <dbReference type="Pfam" id="PF13358"/>
    </source>
</evidence>
<dbReference type="InterPro" id="IPR009057">
    <property type="entry name" value="Homeodomain-like_sf"/>
</dbReference>
<dbReference type="Pfam" id="PF13358">
    <property type="entry name" value="DDE_3"/>
    <property type="match status" value="1"/>
</dbReference>
<organism evidence="2 3">
    <name type="scientific">Parashewanella spongiae</name>
    <dbReference type="NCBI Taxonomy" id="342950"/>
    <lineage>
        <taxon>Bacteria</taxon>
        <taxon>Pseudomonadati</taxon>
        <taxon>Pseudomonadota</taxon>
        <taxon>Gammaproteobacteria</taxon>
        <taxon>Alteromonadales</taxon>
        <taxon>Shewanellaceae</taxon>
        <taxon>Parashewanella</taxon>
    </lineage>
</organism>
<evidence type="ECO:0000313" key="3">
    <source>
        <dbReference type="Proteomes" id="UP000273022"/>
    </source>
</evidence>